<dbReference type="AlphaFoldDB" id="A0A4Q1KUJ0"/>
<dbReference type="PANTHER" id="PTHR22916:SF3">
    <property type="entry name" value="UDP-GLCNAC:BETAGAL BETA-1,3-N-ACETYLGLUCOSAMINYLTRANSFERASE-LIKE PROTEIN 1"/>
    <property type="match status" value="1"/>
</dbReference>
<feature type="domain" description="Glycosyltransferase 2-like" evidence="1">
    <location>
        <begin position="7"/>
        <end position="137"/>
    </location>
</feature>
<evidence type="ECO:0000313" key="2">
    <source>
        <dbReference type="EMBL" id="RXR33079.1"/>
    </source>
</evidence>
<dbReference type="PANTHER" id="PTHR22916">
    <property type="entry name" value="GLYCOSYLTRANSFERASE"/>
    <property type="match status" value="1"/>
</dbReference>
<evidence type="ECO:0000259" key="1">
    <source>
        <dbReference type="Pfam" id="PF00535"/>
    </source>
</evidence>
<sequence>MTNGLVSIIIPTYNRGHLLGDTLNSVLSQTYTDWECLVIDDGSTDESEKIVHEFCKRDHRIKFYKRPDSLPKGANSCRNYGFELSAGEFVNWFDSDDVMLEDFLEKKINAFTSETHFIIASGYYWNPEDDSRTVLKMDPTDKLYIDFAMWRIKIITNSVLFRKRFLENKELFNPLMKRGQEAEYFTRLFFDCKPIDYKVIPEFGFLYRQHEDTKSAKNSKYNRGYKESLFFFLFENFKRSEKIKSAELLDFFYDKLIKLIITSNGNNHKEVTLSIIKKFYPRLLKYNKIKAIELILMGWIMYLLKKSPYFLRDRWLKFKFNWNE</sequence>
<keyword evidence="3" id="KW-1185">Reference proteome</keyword>
<dbReference type="Pfam" id="PF00535">
    <property type="entry name" value="Glycos_transf_2"/>
    <property type="match status" value="1"/>
</dbReference>
<gene>
    <name evidence="2" type="ORF">EQG68_06200</name>
</gene>
<reference evidence="3" key="1">
    <citation type="submission" date="2019-01" db="EMBL/GenBank/DDBJ databases">
        <title>Cytophagaceae bacterium strain CAR-16.</title>
        <authorList>
            <person name="Chen W.-M."/>
        </authorList>
    </citation>
    <scope>NUCLEOTIDE SEQUENCE [LARGE SCALE GENOMIC DNA]</scope>
    <source>
        <strain evidence="3">ICH-30</strain>
    </source>
</reference>
<dbReference type="CDD" id="cd00761">
    <property type="entry name" value="Glyco_tranf_GTA_type"/>
    <property type="match status" value="1"/>
</dbReference>
<accession>A0A4Q1KUJ0</accession>
<dbReference type="RefSeq" id="WP_129463923.1">
    <property type="nucleotide sequence ID" value="NZ_SBKQ01000005.1"/>
</dbReference>
<name>A0A4Q1KUJ0_9FLAO</name>
<dbReference type="InterPro" id="IPR029044">
    <property type="entry name" value="Nucleotide-diphossugar_trans"/>
</dbReference>
<evidence type="ECO:0000313" key="3">
    <source>
        <dbReference type="Proteomes" id="UP000289734"/>
    </source>
</evidence>
<dbReference type="GO" id="GO:0016758">
    <property type="term" value="F:hexosyltransferase activity"/>
    <property type="evidence" value="ECO:0007669"/>
    <property type="project" value="UniProtKB-ARBA"/>
</dbReference>
<proteinExistence type="predicted"/>
<protein>
    <submittedName>
        <fullName evidence="2">Glycosyltransferase family 2 protein</fullName>
    </submittedName>
</protein>
<organism evidence="2 3">
    <name type="scientific">Flavobacterium piscinae</name>
    <dbReference type="NCBI Taxonomy" id="2506424"/>
    <lineage>
        <taxon>Bacteria</taxon>
        <taxon>Pseudomonadati</taxon>
        <taxon>Bacteroidota</taxon>
        <taxon>Flavobacteriia</taxon>
        <taxon>Flavobacteriales</taxon>
        <taxon>Flavobacteriaceae</taxon>
        <taxon>Flavobacterium</taxon>
    </lineage>
</organism>
<dbReference type="Proteomes" id="UP000289734">
    <property type="component" value="Unassembled WGS sequence"/>
</dbReference>
<dbReference type="SUPFAM" id="SSF53448">
    <property type="entry name" value="Nucleotide-diphospho-sugar transferases"/>
    <property type="match status" value="1"/>
</dbReference>
<dbReference type="InterPro" id="IPR001173">
    <property type="entry name" value="Glyco_trans_2-like"/>
</dbReference>
<dbReference type="Gene3D" id="3.90.550.10">
    <property type="entry name" value="Spore Coat Polysaccharide Biosynthesis Protein SpsA, Chain A"/>
    <property type="match status" value="1"/>
</dbReference>
<keyword evidence="2" id="KW-0808">Transferase</keyword>
<dbReference type="OrthoDB" id="597270at2"/>
<dbReference type="EMBL" id="SBKQ01000005">
    <property type="protein sequence ID" value="RXR33079.1"/>
    <property type="molecule type" value="Genomic_DNA"/>
</dbReference>
<comment type="caution">
    <text evidence="2">The sequence shown here is derived from an EMBL/GenBank/DDBJ whole genome shotgun (WGS) entry which is preliminary data.</text>
</comment>